<evidence type="ECO:0000313" key="1">
    <source>
        <dbReference type="EMBL" id="SCX34564.1"/>
    </source>
</evidence>
<sequence length="50" mass="5759">MRAGDVDQLMMMPPSVREWLPEDHLAFFVLDVVAELDLSAFYAAYRIDGR</sequence>
<proteinExistence type="predicted"/>
<gene>
    <name evidence="1" type="ORF">SAMN02799620_06378</name>
</gene>
<reference evidence="2" key="1">
    <citation type="submission" date="2016-10" db="EMBL/GenBank/DDBJ databases">
        <authorList>
            <person name="Varghese N."/>
            <person name="Submissions S."/>
        </authorList>
    </citation>
    <scope>NUCLEOTIDE SEQUENCE [LARGE SCALE GENOMIC DNA]</scope>
    <source>
        <strain evidence="2">UNC267MFSha1.1M11</strain>
    </source>
</reference>
<dbReference type="Proteomes" id="UP000199707">
    <property type="component" value="Unassembled WGS sequence"/>
</dbReference>
<protein>
    <submittedName>
        <fullName evidence="1">Uncharacterized protein</fullName>
    </submittedName>
</protein>
<dbReference type="AlphaFoldDB" id="A0A1G4X2U0"/>
<name>A0A1G4X2U0_9MYCO</name>
<dbReference type="EMBL" id="FMUB01000026">
    <property type="protein sequence ID" value="SCX34564.1"/>
    <property type="molecule type" value="Genomic_DNA"/>
</dbReference>
<organism evidence="1 2">
    <name type="scientific">Mycolicibacterium fluoranthenivorans</name>
    <dbReference type="NCBI Taxonomy" id="258505"/>
    <lineage>
        <taxon>Bacteria</taxon>
        <taxon>Bacillati</taxon>
        <taxon>Actinomycetota</taxon>
        <taxon>Actinomycetes</taxon>
        <taxon>Mycobacteriales</taxon>
        <taxon>Mycobacteriaceae</taxon>
        <taxon>Mycolicibacterium</taxon>
    </lineage>
</organism>
<feature type="non-terminal residue" evidence="1">
    <location>
        <position position="50"/>
    </location>
</feature>
<evidence type="ECO:0000313" key="2">
    <source>
        <dbReference type="Proteomes" id="UP000199707"/>
    </source>
</evidence>
<accession>A0A1G4X2U0</accession>